<feature type="region of interest" description="Disordered" evidence="9">
    <location>
        <begin position="110"/>
        <end position="216"/>
    </location>
</feature>
<evidence type="ECO:0000256" key="4">
    <source>
        <dbReference type="ARBA" id="ARBA00022729"/>
    </source>
</evidence>
<name>A0A182PPP4_9DIPT</name>
<keyword evidence="12" id="KW-1185">Reference proteome</keyword>
<keyword evidence="5" id="KW-0391">Immunity</keyword>
<dbReference type="InterPro" id="IPR001254">
    <property type="entry name" value="Trypsin_dom"/>
</dbReference>
<reference evidence="11" key="2">
    <citation type="submission" date="2020-05" db="UniProtKB">
        <authorList>
            <consortium name="EnsemblMetazoa"/>
        </authorList>
    </citation>
    <scope>IDENTIFICATION</scope>
    <source>
        <strain evidence="11">Epiroticus2</strain>
    </source>
</reference>
<keyword evidence="2" id="KW-0964">Secreted</keyword>
<protein>
    <recommendedName>
        <fullName evidence="10">Peptidase S1 domain-containing protein</fullName>
    </recommendedName>
</protein>
<evidence type="ECO:0000256" key="5">
    <source>
        <dbReference type="ARBA" id="ARBA00022859"/>
    </source>
</evidence>
<dbReference type="VEuPathDB" id="VectorBase:AEPI008923"/>
<accession>A0A182PPP4</accession>
<dbReference type="GO" id="GO:0004252">
    <property type="term" value="F:serine-type endopeptidase activity"/>
    <property type="evidence" value="ECO:0007669"/>
    <property type="project" value="InterPro"/>
</dbReference>
<organism evidence="11 12">
    <name type="scientific">Anopheles epiroticus</name>
    <dbReference type="NCBI Taxonomy" id="199890"/>
    <lineage>
        <taxon>Eukaryota</taxon>
        <taxon>Metazoa</taxon>
        <taxon>Ecdysozoa</taxon>
        <taxon>Arthropoda</taxon>
        <taxon>Hexapoda</taxon>
        <taxon>Insecta</taxon>
        <taxon>Pterygota</taxon>
        <taxon>Neoptera</taxon>
        <taxon>Endopterygota</taxon>
        <taxon>Diptera</taxon>
        <taxon>Nematocera</taxon>
        <taxon>Culicoidea</taxon>
        <taxon>Culicidae</taxon>
        <taxon>Anophelinae</taxon>
        <taxon>Anopheles</taxon>
    </lineage>
</organism>
<dbReference type="GO" id="GO:0045087">
    <property type="term" value="P:innate immune response"/>
    <property type="evidence" value="ECO:0007669"/>
    <property type="project" value="UniProtKB-KW"/>
</dbReference>
<dbReference type="PROSITE" id="PS50240">
    <property type="entry name" value="TRYPSIN_DOM"/>
    <property type="match status" value="1"/>
</dbReference>
<reference evidence="12" key="1">
    <citation type="submission" date="2013-03" db="EMBL/GenBank/DDBJ databases">
        <title>The Genome Sequence of Anopheles epiroticus epiroticus2.</title>
        <authorList>
            <consortium name="The Broad Institute Genomics Platform"/>
            <person name="Neafsey D.E."/>
            <person name="Howell P."/>
            <person name="Walker B."/>
            <person name="Young S.K."/>
            <person name="Zeng Q."/>
            <person name="Gargeya S."/>
            <person name="Fitzgerald M."/>
            <person name="Haas B."/>
            <person name="Abouelleil A."/>
            <person name="Allen A.W."/>
            <person name="Alvarado L."/>
            <person name="Arachchi H.M."/>
            <person name="Berlin A.M."/>
            <person name="Chapman S.B."/>
            <person name="Gainer-Dewar J."/>
            <person name="Goldberg J."/>
            <person name="Griggs A."/>
            <person name="Gujja S."/>
            <person name="Hansen M."/>
            <person name="Howarth C."/>
            <person name="Imamovic A."/>
            <person name="Ireland A."/>
            <person name="Larimer J."/>
            <person name="McCowan C."/>
            <person name="Murphy C."/>
            <person name="Pearson M."/>
            <person name="Poon T.W."/>
            <person name="Priest M."/>
            <person name="Roberts A."/>
            <person name="Saif S."/>
            <person name="Shea T."/>
            <person name="Sisk P."/>
            <person name="Sykes S."/>
            <person name="Wortman J."/>
            <person name="Nusbaum C."/>
            <person name="Birren B."/>
        </authorList>
    </citation>
    <scope>NUCLEOTIDE SEQUENCE [LARGE SCALE GENOMIC DNA]</scope>
    <source>
        <strain evidence="12">Epiroticus2</strain>
    </source>
</reference>
<feature type="compositionally biased region" description="Low complexity" evidence="9">
    <location>
        <begin position="151"/>
        <end position="161"/>
    </location>
</feature>
<dbReference type="STRING" id="199890.A0A182PPP4"/>
<dbReference type="EnsemblMetazoa" id="AEPI008923-RA">
    <property type="protein sequence ID" value="AEPI008923-PA"/>
    <property type="gene ID" value="AEPI008923"/>
</dbReference>
<keyword evidence="6" id="KW-1015">Disulfide bond</keyword>
<dbReference type="SUPFAM" id="SSF50494">
    <property type="entry name" value="Trypsin-like serine proteases"/>
    <property type="match status" value="1"/>
</dbReference>
<dbReference type="AlphaFoldDB" id="A0A182PPP4"/>
<evidence type="ECO:0000256" key="9">
    <source>
        <dbReference type="SAM" id="MobiDB-lite"/>
    </source>
</evidence>
<dbReference type="Gene3D" id="2.40.10.10">
    <property type="entry name" value="Trypsin-like serine proteases"/>
    <property type="match status" value="1"/>
</dbReference>
<evidence type="ECO:0000256" key="6">
    <source>
        <dbReference type="ARBA" id="ARBA00023157"/>
    </source>
</evidence>
<dbReference type="PANTHER" id="PTHR24256">
    <property type="entry name" value="TRYPTASE-RELATED"/>
    <property type="match status" value="1"/>
</dbReference>
<dbReference type="GO" id="GO:0006508">
    <property type="term" value="P:proteolysis"/>
    <property type="evidence" value="ECO:0007669"/>
    <property type="project" value="InterPro"/>
</dbReference>
<evidence type="ECO:0000259" key="10">
    <source>
        <dbReference type="PROSITE" id="PS50240"/>
    </source>
</evidence>
<evidence type="ECO:0000256" key="1">
    <source>
        <dbReference type="ARBA" id="ARBA00004613"/>
    </source>
</evidence>
<feature type="domain" description="Peptidase S1" evidence="10">
    <location>
        <begin position="253"/>
        <end position="348"/>
    </location>
</feature>
<dbReference type="InterPro" id="IPR051487">
    <property type="entry name" value="Ser/Thr_Proteases_Immune/Dev"/>
</dbReference>
<comment type="similarity">
    <text evidence="8">Belongs to the peptidase S1 family. CLIP subfamily.</text>
</comment>
<keyword evidence="7" id="KW-0325">Glycoprotein</keyword>
<evidence type="ECO:0000256" key="2">
    <source>
        <dbReference type="ARBA" id="ARBA00022525"/>
    </source>
</evidence>
<evidence type="ECO:0000256" key="3">
    <source>
        <dbReference type="ARBA" id="ARBA00022588"/>
    </source>
</evidence>
<evidence type="ECO:0000313" key="12">
    <source>
        <dbReference type="Proteomes" id="UP000075885"/>
    </source>
</evidence>
<dbReference type="Proteomes" id="UP000075885">
    <property type="component" value="Unassembled WGS sequence"/>
</dbReference>
<evidence type="ECO:0000313" key="11">
    <source>
        <dbReference type="EnsemblMetazoa" id="AEPI008923-PA"/>
    </source>
</evidence>
<feature type="compositionally biased region" description="Pro residues" evidence="9">
    <location>
        <begin position="187"/>
        <end position="216"/>
    </location>
</feature>
<evidence type="ECO:0000256" key="8">
    <source>
        <dbReference type="ARBA" id="ARBA00024195"/>
    </source>
</evidence>
<dbReference type="InterPro" id="IPR009003">
    <property type="entry name" value="Peptidase_S1_PA"/>
</dbReference>
<evidence type="ECO:0000256" key="7">
    <source>
        <dbReference type="ARBA" id="ARBA00023180"/>
    </source>
</evidence>
<dbReference type="GO" id="GO:0005576">
    <property type="term" value="C:extracellular region"/>
    <property type="evidence" value="ECO:0007669"/>
    <property type="project" value="UniProtKB-SubCell"/>
</dbReference>
<proteinExistence type="inferred from homology"/>
<keyword evidence="4" id="KW-0732">Signal</keyword>
<keyword evidence="3" id="KW-0399">Innate immunity</keyword>
<sequence length="357" mass="37886">MATGSTAQAPPRQPRQVWLNSHVPHADWKQALGDGSPCLTAKGHLGFCTSFRKCYPYFKVPDLSVWESWVLGNYDTCSYFNEQGRQAFGVCCTNPITPLPIDSNPVIEAVPGIMLPPSSTSGQSEPNKPPNKNNNYPSWPPPIPTHPPDHTPATHPPAFGGPTPPTTVSSAGASEPTQRPTTTWPTRPRPPQVPNQPAAPPTPAPPAQPIGVWPPPVPTHPPLEITTLPPSSSGVVVSDPSNLGCGVKNGNPYNDVAVLTMDQPVPFTKQVRPICLPAADNTRAYSGQTATVIGWGSLRENGPQPAILQEVNLPIWTNNECRIKYGPAAPGGIIDTMLCAGQAAKDSCSSGPNRSTN</sequence>
<dbReference type="Pfam" id="PF00089">
    <property type="entry name" value="Trypsin"/>
    <property type="match status" value="1"/>
</dbReference>
<dbReference type="SMART" id="SM00020">
    <property type="entry name" value="Tryp_SPc"/>
    <property type="match status" value="1"/>
</dbReference>
<comment type="subcellular location">
    <subcellularLocation>
        <location evidence="1">Secreted</location>
    </subcellularLocation>
</comment>
<dbReference type="InterPro" id="IPR043504">
    <property type="entry name" value="Peptidase_S1_PA_chymotrypsin"/>
</dbReference>
<feature type="compositionally biased region" description="Low complexity" evidence="9">
    <location>
        <begin position="176"/>
        <end position="186"/>
    </location>
</feature>